<protein>
    <submittedName>
        <fullName evidence="1">Uncharacterized protein</fullName>
    </submittedName>
</protein>
<dbReference type="AlphaFoldDB" id="A0A507B8T5"/>
<evidence type="ECO:0000313" key="1">
    <source>
        <dbReference type="EMBL" id="TPX13188.1"/>
    </source>
</evidence>
<dbReference type="RefSeq" id="XP_030994899.1">
    <property type="nucleotide sequence ID" value="XM_031141016.1"/>
</dbReference>
<dbReference type="STRING" id="1093900.A0A507B8T5"/>
<proteinExistence type="predicted"/>
<evidence type="ECO:0000313" key="2">
    <source>
        <dbReference type="Proteomes" id="UP000319257"/>
    </source>
</evidence>
<comment type="caution">
    <text evidence="1">The sequence shown here is derived from an EMBL/GenBank/DDBJ whole genome shotgun (WGS) entry which is preliminary data.</text>
</comment>
<dbReference type="GeneID" id="41973835"/>
<name>A0A507B8T5_9PEZI</name>
<dbReference type="InParanoid" id="A0A507B8T5"/>
<reference evidence="1 2" key="1">
    <citation type="submission" date="2019-06" db="EMBL/GenBank/DDBJ databases">
        <title>Draft genome sequence of the filamentous fungus Phialemoniopsis curvata isolated from diesel fuel.</title>
        <authorList>
            <person name="Varaljay V.A."/>
            <person name="Lyon W.J."/>
            <person name="Crouch A.L."/>
            <person name="Drake C.E."/>
            <person name="Hollomon J.M."/>
            <person name="Nadeau L.J."/>
            <person name="Nunn H.S."/>
            <person name="Stevenson B.S."/>
            <person name="Bojanowski C.L."/>
            <person name="Crookes-Goodson W.J."/>
        </authorList>
    </citation>
    <scope>NUCLEOTIDE SEQUENCE [LARGE SCALE GENOMIC DNA]</scope>
    <source>
        <strain evidence="1 2">D216</strain>
    </source>
</reference>
<gene>
    <name evidence="1" type="ORF">E0L32_006388</name>
</gene>
<organism evidence="1 2">
    <name type="scientific">Thyridium curvatum</name>
    <dbReference type="NCBI Taxonomy" id="1093900"/>
    <lineage>
        <taxon>Eukaryota</taxon>
        <taxon>Fungi</taxon>
        <taxon>Dikarya</taxon>
        <taxon>Ascomycota</taxon>
        <taxon>Pezizomycotina</taxon>
        <taxon>Sordariomycetes</taxon>
        <taxon>Sordariomycetidae</taxon>
        <taxon>Thyridiales</taxon>
        <taxon>Thyridiaceae</taxon>
        <taxon>Thyridium</taxon>
    </lineage>
</organism>
<sequence length="220" mass="24727">MARVNDTSGRIASEAQMDIDSHNPEIIQPTAEDDDAMLPRVVSVVPAIFVPVEIDYTDPFTPPKNGAERARMALESIEFHRTGGLKGFEHLTELERRRILGQARRWKSEHGTEDKEKPGVPPQEVDAMIRCMSAPRTAGVDYNTPTEGVPPPNFLAHLDRPDEADSLRQLHLLVEQSLCQQKGYEAHMDKNKACWTEVLEREQKTMELQANNASEDVEMG</sequence>
<dbReference type="OrthoDB" id="4900256at2759"/>
<dbReference type="EMBL" id="SKBQ01000036">
    <property type="protein sequence ID" value="TPX13188.1"/>
    <property type="molecule type" value="Genomic_DNA"/>
</dbReference>
<keyword evidence="2" id="KW-1185">Reference proteome</keyword>
<dbReference type="Proteomes" id="UP000319257">
    <property type="component" value="Unassembled WGS sequence"/>
</dbReference>
<accession>A0A507B8T5</accession>